<dbReference type="RefSeq" id="WP_162389781.1">
    <property type="nucleotide sequence ID" value="NZ_CP045997.1"/>
</dbReference>
<keyword evidence="2" id="KW-0378">Hydrolase</keyword>
<dbReference type="KEGG" id="senf:GJR95_32125"/>
<dbReference type="InterPro" id="IPR029058">
    <property type="entry name" value="AB_hydrolase_fold"/>
</dbReference>
<organism evidence="2 3">
    <name type="scientific">Spirosoma endbachense</name>
    <dbReference type="NCBI Taxonomy" id="2666025"/>
    <lineage>
        <taxon>Bacteria</taxon>
        <taxon>Pseudomonadati</taxon>
        <taxon>Bacteroidota</taxon>
        <taxon>Cytophagia</taxon>
        <taxon>Cytophagales</taxon>
        <taxon>Cytophagaceae</taxon>
        <taxon>Spirosoma</taxon>
    </lineage>
</organism>
<evidence type="ECO:0000313" key="3">
    <source>
        <dbReference type="Proteomes" id="UP000464577"/>
    </source>
</evidence>
<dbReference type="GO" id="GO:0016787">
    <property type="term" value="F:hydrolase activity"/>
    <property type="evidence" value="ECO:0007669"/>
    <property type="project" value="UniProtKB-KW"/>
</dbReference>
<evidence type="ECO:0000313" key="2">
    <source>
        <dbReference type="EMBL" id="QHV99378.1"/>
    </source>
</evidence>
<dbReference type="Proteomes" id="UP000464577">
    <property type="component" value="Chromosome"/>
</dbReference>
<dbReference type="SUPFAM" id="SSF53474">
    <property type="entry name" value="alpha/beta-Hydrolases"/>
    <property type="match status" value="1"/>
</dbReference>
<dbReference type="PANTHER" id="PTHR43798:SF33">
    <property type="entry name" value="HYDROLASE, PUTATIVE (AFU_ORTHOLOGUE AFUA_2G14860)-RELATED"/>
    <property type="match status" value="1"/>
</dbReference>
<protein>
    <submittedName>
        <fullName evidence="2">Alpha/beta fold hydrolase</fullName>
    </submittedName>
</protein>
<dbReference type="Pfam" id="PF00561">
    <property type="entry name" value="Abhydrolase_1"/>
    <property type="match status" value="1"/>
</dbReference>
<evidence type="ECO:0000259" key="1">
    <source>
        <dbReference type="Pfam" id="PF00561"/>
    </source>
</evidence>
<dbReference type="InterPro" id="IPR050266">
    <property type="entry name" value="AB_hydrolase_sf"/>
</dbReference>
<dbReference type="InterPro" id="IPR000073">
    <property type="entry name" value="AB_hydrolase_1"/>
</dbReference>
<dbReference type="Gene3D" id="3.40.50.1820">
    <property type="entry name" value="alpha/beta hydrolase"/>
    <property type="match status" value="1"/>
</dbReference>
<feature type="domain" description="AB hydrolase-1" evidence="1">
    <location>
        <begin position="26"/>
        <end position="255"/>
    </location>
</feature>
<dbReference type="EMBL" id="CP045997">
    <property type="protein sequence ID" value="QHV99378.1"/>
    <property type="molecule type" value="Genomic_DNA"/>
</dbReference>
<keyword evidence="3" id="KW-1185">Reference proteome</keyword>
<accession>A0A6P1W491</accession>
<reference evidence="2 3" key="1">
    <citation type="submission" date="2019-11" db="EMBL/GenBank/DDBJ databases">
        <title>Spirosoma endbachense sp. nov., isolated from a natural salt meadow.</title>
        <authorList>
            <person name="Rojas J."/>
            <person name="Ambika Manirajan B."/>
            <person name="Ratering S."/>
            <person name="Suarez C."/>
            <person name="Geissler-Plaum R."/>
            <person name="Schnell S."/>
        </authorList>
    </citation>
    <scope>NUCLEOTIDE SEQUENCE [LARGE SCALE GENOMIC DNA]</scope>
    <source>
        <strain evidence="2 3">I-24</strain>
    </source>
</reference>
<name>A0A6P1W491_9BACT</name>
<dbReference type="GO" id="GO:0016020">
    <property type="term" value="C:membrane"/>
    <property type="evidence" value="ECO:0007669"/>
    <property type="project" value="TreeGrafter"/>
</dbReference>
<proteinExistence type="predicted"/>
<sequence length="276" mass="30532">MNTQVDQIDGLQIRYASHQAGHAQNVLLLSPLPESLFAFTPMWNALAEQFNLLAIDLPGFGQSEGRADLYSPKTMAAFVSQLIDHFAFRLPHIIGPDIGTPVALFVAANFPQQITSLIISGGACVYPLQVAGFLKELLDAPDLSGYKQLAVADLINASLSELKNYSLPTNIRADYLASYAGENRITDAFQLLRAYATDLPELDKQLDSIEVPIQIIWGTQDPVAPIDNAHILYARLPKNNLTIIEHGQHYIWEENSADYLAIASRWLNGGYETYFL</sequence>
<dbReference type="PRINTS" id="PR00111">
    <property type="entry name" value="ABHYDROLASE"/>
</dbReference>
<dbReference type="AlphaFoldDB" id="A0A6P1W491"/>
<gene>
    <name evidence="2" type="ORF">GJR95_32125</name>
</gene>
<dbReference type="PANTHER" id="PTHR43798">
    <property type="entry name" value="MONOACYLGLYCEROL LIPASE"/>
    <property type="match status" value="1"/>
</dbReference>